<keyword evidence="2" id="KW-0808">Transferase</keyword>
<feature type="transmembrane region" description="Helical" evidence="1">
    <location>
        <begin position="15"/>
        <end position="40"/>
    </location>
</feature>
<dbReference type="GO" id="GO:0016740">
    <property type="term" value="F:transferase activity"/>
    <property type="evidence" value="ECO:0007669"/>
    <property type="project" value="UniProtKB-KW"/>
</dbReference>
<dbReference type="RefSeq" id="WP_246407345.1">
    <property type="nucleotide sequence ID" value="NZ_JACHHJ010000003.1"/>
</dbReference>
<organism evidence="2 3">
    <name type="scientific">Geomicrobium halophilum</name>
    <dbReference type="NCBI Taxonomy" id="549000"/>
    <lineage>
        <taxon>Bacteria</taxon>
        <taxon>Bacillati</taxon>
        <taxon>Bacillota</taxon>
        <taxon>Bacilli</taxon>
        <taxon>Bacillales</taxon>
        <taxon>Geomicrobium</taxon>
    </lineage>
</organism>
<evidence type="ECO:0000313" key="2">
    <source>
        <dbReference type="EMBL" id="MBB6450259.1"/>
    </source>
</evidence>
<keyword evidence="1" id="KW-0472">Membrane</keyword>
<keyword evidence="1" id="KW-0812">Transmembrane</keyword>
<gene>
    <name evidence="2" type="ORF">HNR44_002242</name>
</gene>
<feature type="transmembrane region" description="Helical" evidence="1">
    <location>
        <begin position="47"/>
        <end position="69"/>
    </location>
</feature>
<accession>A0A841PND0</accession>
<reference evidence="2 3" key="1">
    <citation type="submission" date="2020-08" db="EMBL/GenBank/DDBJ databases">
        <title>Genomic Encyclopedia of Type Strains, Phase IV (KMG-IV): sequencing the most valuable type-strain genomes for metagenomic binning, comparative biology and taxonomic classification.</title>
        <authorList>
            <person name="Goeker M."/>
        </authorList>
    </citation>
    <scope>NUCLEOTIDE SEQUENCE [LARGE SCALE GENOMIC DNA]</scope>
    <source>
        <strain evidence="2 3">DSM 21769</strain>
    </source>
</reference>
<evidence type="ECO:0000256" key="1">
    <source>
        <dbReference type="SAM" id="Phobius"/>
    </source>
</evidence>
<sequence length="80" mass="8907">MITQLQSTFYASWLLIRSIAVVSSSIATIISTMLPLVIFYPFSAEDLLPLFLLLIVGAFLIHGVLTHILNDYIDYQSGTD</sequence>
<protein>
    <submittedName>
        <fullName evidence="2">1,4-dihydroxy-2-naphthoate octaprenyltransferase</fullName>
    </submittedName>
</protein>
<dbReference type="Proteomes" id="UP000568839">
    <property type="component" value="Unassembled WGS sequence"/>
</dbReference>
<keyword evidence="1" id="KW-1133">Transmembrane helix</keyword>
<keyword evidence="3" id="KW-1185">Reference proteome</keyword>
<evidence type="ECO:0000313" key="3">
    <source>
        <dbReference type="Proteomes" id="UP000568839"/>
    </source>
</evidence>
<proteinExistence type="predicted"/>
<dbReference type="EMBL" id="JACHHJ010000003">
    <property type="protein sequence ID" value="MBB6450259.1"/>
    <property type="molecule type" value="Genomic_DNA"/>
</dbReference>
<comment type="caution">
    <text evidence="2">The sequence shown here is derived from an EMBL/GenBank/DDBJ whole genome shotgun (WGS) entry which is preliminary data.</text>
</comment>
<name>A0A841PND0_9BACL</name>
<dbReference type="AlphaFoldDB" id="A0A841PND0"/>